<evidence type="ECO:0000313" key="3">
    <source>
        <dbReference type="Proteomes" id="UP000287033"/>
    </source>
</evidence>
<evidence type="ECO:0000313" key="2">
    <source>
        <dbReference type="EMBL" id="GCC23582.1"/>
    </source>
</evidence>
<reference evidence="2 3" key="1">
    <citation type="journal article" date="2018" name="Nat. Ecol. Evol.">
        <title>Shark genomes provide insights into elasmobranch evolution and the origin of vertebrates.</title>
        <authorList>
            <person name="Hara Y"/>
            <person name="Yamaguchi K"/>
            <person name="Onimaru K"/>
            <person name="Kadota M"/>
            <person name="Koyanagi M"/>
            <person name="Keeley SD"/>
            <person name="Tatsumi K"/>
            <person name="Tanaka K"/>
            <person name="Motone F"/>
            <person name="Kageyama Y"/>
            <person name="Nozu R"/>
            <person name="Adachi N"/>
            <person name="Nishimura O"/>
            <person name="Nakagawa R"/>
            <person name="Tanegashima C"/>
            <person name="Kiyatake I"/>
            <person name="Matsumoto R"/>
            <person name="Murakumo K"/>
            <person name="Nishida K"/>
            <person name="Terakita A"/>
            <person name="Kuratani S"/>
            <person name="Sato K"/>
            <person name="Hyodo S Kuraku.S."/>
        </authorList>
    </citation>
    <scope>NUCLEOTIDE SEQUENCE [LARGE SCALE GENOMIC DNA]</scope>
</reference>
<sequence length="68" mass="7382">MINYVGAPPVSKKCSNWTSVSCVQADSMEDCIQKVGLAEADAVILHSSLMIIAEKCGLVPVMTEYYNK</sequence>
<dbReference type="Proteomes" id="UP000287033">
    <property type="component" value="Unassembled WGS sequence"/>
</dbReference>
<dbReference type="OrthoDB" id="9981115at2759"/>
<proteinExistence type="predicted"/>
<keyword evidence="3" id="KW-1185">Reference proteome</keyword>
<accession>A0A401RZL1</accession>
<dbReference type="InterPro" id="IPR001156">
    <property type="entry name" value="Transferrin-like_dom"/>
</dbReference>
<dbReference type="AlphaFoldDB" id="A0A401RZL1"/>
<feature type="domain" description="Transferrin-like" evidence="1">
    <location>
        <begin position="1"/>
        <end position="68"/>
    </location>
</feature>
<dbReference type="PROSITE" id="PS51408">
    <property type="entry name" value="TRANSFERRIN_LIKE_4"/>
    <property type="match status" value="1"/>
</dbReference>
<gene>
    <name evidence="2" type="ORF">chiPu_0001979</name>
</gene>
<dbReference type="SUPFAM" id="SSF53850">
    <property type="entry name" value="Periplasmic binding protein-like II"/>
    <property type="match status" value="1"/>
</dbReference>
<organism evidence="2 3">
    <name type="scientific">Chiloscyllium punctatum</name>
    <name type="common">Brownbanded bambooshark</name>
    <name type="synonym">Hemiscyllium punctatum</name>
    <dbReference type="NCBI Taxonomy" id="137246"/>
    <lineage>
        <taxon>Eukaryota</taxon>
        <taxon>Metazoa</taxon>
        <taxon>Chordata</taxon>
        <taxon>Craniata</taxon>
        <taxon>Vertebrata</taxon>
        <taxon>Chondrichthyes</taxon>
        <taxon>Elasmobranchii</taxon>
        <taxon>Galeomorphii</taxon>
        <taxon>Galeoidea</taxon>
        <taxon>Orectolobiformes</taxon>
        <taxon>Hemiscylliidae</taxon>
        <taxon>Chiloscyllium</taxon>
    </lineage>
</organism>
<name>A0A401RZL1_CHIPU</name>
<protein>
    <recommendedName>
        <fullName evidence="1">Transferrin-like domain-containing protein</fullName>
    </recommendedName>
</protein>
<comment type="caution">
    <text evidence="2">The sequence shown here is derived from an EMBL/GenBank/DDBJ whole genome shotgun (WGS) entry which is preliminary data.</text>
</comment>
<dbReference type="Pfam" id="PF00405">
    <property type="entry name" value="Transferrin"/>
    <property type="match status" value="1"/>
</dbReference>
<feature type="non-terminal residue" evidence="2">
    <location>
        <position position="68"/>
    </location>
</feature>
<evidence type="ECO:0000259" key="1">
    <source>
        <dbReference type="PROSITE" id="PS51408"/>
    </source>
</evidence>
<dbReference type="Gene3D" id="3.40.190.10">
    <property type="entry name" value="Periplasmic binding protein-like II"/>
    <property type="match status" value="1"/>
</dbReference>
<dbReference type="EMBL" id="BEZZ01000034">
    <property type="protein sequence ID" value="GCC23582.1"/>
    <property type="molecule type" value="Genomic_DNA"/>
</dbReference>